<keyword evidence="6" id="KW-0067">ATP-binding</keyword>
<evidence type="ECO:0000313" key="15">
    <source>
        <dbReference type="Proteomes" id="UP000279259"/>
    </source>
</evidence>
<dbReference type="GO" id="GO:0008843">
    <property type="term" value="F:endochitinase activity"/>
    <property type="evidence" value="ECO:0007669"/>
    <property type="project" value="UniProtKB-EC"/>
</dbReference>
<evidence type="ECO:0000256" key="6">
    <source>
        <dbReference type="ARBA" id="ARBA00022840"/>
    </source>
</evidence>
<dbReference type="GO" id="GO:0006032">
    <property type="term" value="P:chitin catabolic process"/>
    <property type="evidence" value="ECO:0007669"/>
    <property type="project" value="UniProtKB-KW"/>
</dbReference>
<feature type="compositionally biased region" description="Pro residues" evidence="12">
    <location>
        <begin position="773"/>
        <end position="783"/>
    </location>
</feature>
<proteinExistence type="inferred from homology"/>
<keyword evidence="8" id="KW-0119">Carbohydrate metabolism</keyword>
<organism evidence="14 15">
    <name type="scientific">Saitozyma podzolica</name>
    <dbReference type="NCBI Taxonomy" id="1890683"/>
    <lineage>
        <taxon>Eukaryota</taxon>
        <taxon>Fungi</taxon>
        <taxon>Dikarya</taxon>
        <taxon>Basidiomycota</taxon>
        <taxon>Agaricomycotina</taxon>
        <taxon>Tremellomycetes</taxon>
        <taxon>Tremellales</taxon>
        <taxon>Trimorphomycetaceae</taxon>
        <taxon>Saitozyma</taxon>
    </lineage>
</organism>
<feature type="compositionally biased region" description="Low complexity" evidence="12">
    <location>
        <begin position="784"/>
        <end position="796"/>
    </location>
</feature>
<comment type="caution">
    <text evidence="14">The sequence shown here is derived from an EMBL/GenBank/DDBJ whole genome shotgun (WGS) entry which is preliminary data.</text>
</comment>
<evidence type="ECO:0000256" key="3">
    <source>
        <dbReference type="ARBA" id="ARBA00022741"/>
    </source>
</evidence>
<dbReference type="GO" id="GO:0043139">
    <property type="term" value="F:5'-3' DNA helicase activity"/>
    <property type="evidence" value="ECO:0007669"/>
    <property type="project" value="TreeGrafter"/>
</dbReference>
<evidence type="ECO:0000256" key="7">
    <source>
        <dbReference type="ARBA" id="ARBA00023024"/>
    </source>
</evidence>
<dbReference type="InterPro" id="IPR050534">
    <property type="entry name" value="Coronavir_polyprotein_1ab"/>
</dbReference>
<dbReference type="InterPro" id="IPR001579">
    <property type="entry name" value="Glyco_hydro_18_chit_AS"/>
</dbReference>
<dbReference type="InterPro" id="IPR047187">
    <property type="entry name" value="SF1_C_Upf1"/>
</dbReference>
<dbReference type="Pfam" id="PF00704">
    <property type="entry name" value="Glyco_hydro_18"/>
    <property type="match status" value="1"/>
</dbReference>
<feature type="region of interest" description="Disordered" evidence="12">
    <location>
        <begin position="833"/>
        <end position="901"/>
    </location>
</feature>
<gene>
    <name evidence="14" type="ORF">EHS25_002593</name>
</gene>
<reference evidence="14 15" key="1">
    <citation type="submission" date="2018-11" db="EMBL/GenBank/DDBJ databases">
        <title>Genome sequence of Saitozyma podzolica DSM 27192.</title>
        <authorList>
            <person name="Aliyu H."/>
            <person name="Gorte O."/>
            <person name="Ochsenreither K."/>
        </authorList>
    </citation>
    <scope>NUCLEOTIDE SEQUENCE [LARGE SCALE GENOMIC DNA]</scope>
    <source>
        <strain evidence="14 15">DSM 27192</strain>
    </source>
</reference>
<dbReference type="InterPro" id="IPR001223">
    <property type="entry name" value="Glyco_hydro18_cat"/>
</dbReference>
<evidence type="ECO:0000256" key="10">
    <source>
        <dbReference type="ARBA" id="ARBA00023326"/>
    </source>
</evidence>
<dbReference type="InterPro" id="IPR017853">
    <property type="entry name" value="GH"/>
</dbReference>
<evidence type="ECO:0000313" key="14">
    <source>
        <dbReference type="EMBL" id="RSH88931.1"/>
    </source>
</evidence>
<dbReference type="SUPFAM" id="SSF52540">
    <property type="entry name" value="P-loop containing nucleoside triphosphate hydrolases"/>
    <property type="match status" value="1"/>
</dbReference>
<feature type="region of interest" description="Disordered" evidence="12">
    <location>
        <begin position="732"/>
        <end position="796"/>
    </location>
</feature>
<keyword evidence="9 11" id="KW-0326">Glycosidase</keyword>
<dbReference type="CDD" id="cd18808">
    <property type="entry name" value="SF1_C_Upf1"/>
    <property type="match status" value="1"/>
</dbReference>
<dbReference type="PANTHER" id="PTHR43788:SF13">
    <property type="entry name" value="REGULATOR OF NONSENSE TRANSCRIPTS 1"/>
    <property type="match status" value="1"/>
</dbReference>
<evidence type="ECO:0000256" key="8">
    <source>
        <dbReference type="ARBA" id="ARBA00023277"/>
    </source>
</evidence>
<dbReference type="FunFam" id="3.40.50.300:FF:000326">
    <property type="entry name" value="P-loop containing nucleoside triphosphate hydrolase"/>
    <property type="match status" value="1"/>
</dbReference>
<evidence type="ECO:0000256" key="11">
    <source>
        <dbReference type="RuleBase" id="RU000489"/>
    </source>
</evidence>
<dbReference type="InterPro" id="IPR041679">
    <property type="entry name" value="DNA2/NAM7-like_C"/>
</dbReference>
<evidence type="ECO:0000256" key="2">
    <source>
        <dbReference type="ARBA" id="ARBA00007913"/>
    </source>
</evidence>
<comment type="similarity">
    <text evidence="2">Belongs to the DNA2/NAM7 helicase family.</text>
</comment>
<feature type="region of interest" description="Disordered" evidence="12">
    <location>
        <begin position="29"/>
        <end position="48"/>
    </location>
</feature>
<evidence type="ECO:0000259" key="13">
    <source>
        <dbReference type="PROSITE" id="PS51910"/>
    </source>
</evidence>
<dbReference type="InterPro" id="IPR027417">
    <property type="entry name" value="P-loop_NTPase"/>
</dbReference>
<protein>
    <recommendedName>
        <fullName evidence="13">GH18 domain-containing protein</fullName>
    </recommendedName>
</protein>
<dbReference type="PROSITE" id="PS01095">
    <property type="entry name" value="GH18_1"/>
    <property type="match status" value="1"/>
</dbReference>
<dbReference type="InterPro" id="IPR041677">
    <property type="entry name" value="DNA2/NAM7_AAA_11"/>
</dbReference>
<evidence type="ECO:0000256" key="9">
    <source>
        <dbReference type="ARBA" id="ARBA00023295"/>
    </source>
</evidence>
<comment type="catalytic activity">
    <reaction evidence="1">
        <text>Random endo-hydrolysis of N-acetyl-beta-D-glucosaminide (1-&gt;4)-beta-linkages in chitin and chitodextrins.</text>
        <dbReference type="EC" id="3.2.1.14"/>
    </reaction>
</comment>
<dbReference type="GO" id="GO:0000272">
    <property type="term" value="P:polysaccharide catabolic process"/>
    <property type="evidence" value="ECO:0007669"/>
    <property type="project" value="UniProtKB-KW"/>
</dbReference>
<dbReference type="Proteomes" id="UP000279259">
    <property type="component" value="Unassembled WGS sequence"/>
</dbReference>
<dbReference type="GO" id="GO:0005524">
    <property type="term" value="F:ATP binding"/>
    <property type="evidence" value="ECO:0007669"/>
    <property type="project" value="UniProtKB-KW"/>
</dbReference>
<feature type="domain" description="GH18" evidence="13">
    <location>
        <begin position="444"/>
        <end position="709"/>
    </location>
</feature>
<evidence type="ECO:0000256" key="1">
    <source>
        <dbReference type="ARBA" id="ARBA00000822"/>
    </source>
</evidence>
<name>A0A427YCN4_9TREE</name>
<feature type="region of interest" description="Disordered" evidence="12">
    <location>
        <begin position="1172"/>
        <end position="1221"/>
    </location>
</feature>
<dbReference type="SUPFAM" id="SSF51445">
    <property type="entry name" value="(Trans)glycosidases"/>
    <property type="match status" value="1"/>
</dbReference>
<dbReference type="EMBL" id="RSCD01000015">
    <property type="protein sequence ID" value="RSH88931.1"/>
    <property type="molecule type" value="Genomic_DNA"/>
</dbReference>
<keyword evidence="15" id="KW-1185">Reference proteome</keyword>
<keyword evidence="3" id="KW-0547">Nucleotide-binding</keyword>
<dbReference type="GO" id="GO:0005694">
    <property type="term" value="C:chromosome"/>
    <property type="evidence" value="ECO:0007669"/>
    <property type="project" value="UniProtKB-ARBA"/>
</dbReference>
<dbReference type="Pfam" id="PF13086">
    <property type="entry name" value="AAA_11"/>
    <property type="match status" value="1"/>
</dbReference>
<dbReference type="Gene3D" id="3.20.20.80">
    <property type="entry name" value="Glycosidases"/>
    <property type="match status" value="1"/>
</dbReference>
<dbReference type="Pfam" id="PF13087">
    <property type="entry name" value="AAA_12"/>
    <property type="match status" value="1"/>
</dbReference>
<keyword evidence="4 11" id="KW-0378">Hydrolase</keyword>
<dbReference type="PANTHER" id="PTHR43788">
    <property type="entry name" value="DNA2/NAM7 HELICASE FAMILY MEMBER"/>
    <property type="match status" value="1"/>
</dbReference>
<sequence>MAIAVITRRYILDRYAPIVPDFLSSSLSAPLSSSSSSPSSSSSSSSSSSASAYLLVRPETDFYRDEDKRYANFGTDGAVINRTITTPNQPDWIDLSEQIAFFEEAIPNGPSSEWPAWRGEDTLCAMLFGLNDIKQLARLRGSEDHRPLVQSQVASLLSNAAHLHSIGARHFLLLTGSLIDLTPEASLPDHGGYTDRHLTGSDMRLFNDLLRKGATDWEEKCGDCNVMVFDLEIYLRLIRRWPEAFGLTDTTAFEKTIGGVRQERGKMGFMWDDRHGHLSTAVSSTSNYVIGCYWTSDSSAVSAVPASQTVAVSSDVVASSNPLSASVFSASSSVSAASVATANSAGTTGSASASYIGGGALASQPVASTGSVAATGATGATVPSSTGVAGSSVTGGIAGSSAVSSAVVSSVVASSVVASAAPSASSSASSGSNTTVTPGSFSAPHYVLYADQWITQPPDPSTISAYNRFLLSFWVPTGPLDDAQGWQELDASTRTSILNEYHAAGIALMVSAFGSTSTPTSSGNDPTQVAQDLAAFVKQYGFDGVDVDYEDFTAMNGGTAEAWLITFQTELRSLLPSPYLISHAPVAPWFVASDYTSGGGGYAHVNQEVGSGIDFYNVQFYSQGATEYTDCTTLLTAAASPWQGSSLFEIANNQGVELNKLVIGKPVDSSAASNGYMDAGTLAGCVTQAKGQGWNAGIMASRSDSRPGSIRGISTIHAPEEGHRTSHRRTIHSSSSALAQPLETPIHSPGGEEWEWHPDYNAAPDSFLSPRIPFRPPPAPIPPGSTTASTSTAASLNPARLAPVSASQTEYIPSESDFDPLVDAYDDGYTFTYAPSPSTLPPAPELPSYADPAPSRPRRRTRNVLPDLPPLPAGQLPPDGQTRHDWRARATSRASKGKGKRWFPDLARRRESAAMTQLQPGEVYHEEVERYWAHFEPLLQMEYEEEQRLHRQRQLEWTEERLKREGYMLDDMASSEPFRPKRKDSGFVYTVTKKGREAASALPFNRFTVGTFVELSRTHPHLDCVEQDGTTRARESQNMPAPMLGTVYAQTKGSIQVEFPCEVADATMGLWRLDVGCSDFALKRQLRAMQALHLDPAAQDMAGFASSSARRLDVLPPVPLSEADEALDDALRARRPNRKSEFILHGTNLRDKLLRAFQEDFIPYDAAAHSVNGSTVTPVDEPERPRAGAPPEGTQDVVQETKSLKPDDIDATPIPSTSRIDEPQGLLARDQVIQSWTKRYRASNGQEPVAVEGDPDVPLNPSQMRAIAMMLSERLSLVQGPPGTGKTRVIIETIKLLKIHWQLPFPILVAAHTNAAVDNLLAGLRGHGVKATRLGAADRVREDLQSFTFETVMEEHPLFAEVEALQSQVKELYAKAKATEVHAERDELKSDARRRSGRMYGLKQTMMREVLLDADVICTTCLSAASRYLDGIDFPIVFLDEASMATEPLSLIPLVKGSSHVAIIGDHKQLPPVIISADAHAGGLSTSLFERLIHERQIPSIMLDTQYRMHPSISSFPNQAFYAGALRDGTASPSGDALERFDPPQTAFLVTDERDLRRNVTFVDHDYPESPQSQSIANYGDAERVCDVVADLLDQNPSLRGGDIGVITPYAAQIRLLDHYLHQEPTRQTAFLDLLGDERARELEDIEIRTVDGFEGREKEVIIFSTVRSNERGYVGFLADWRRLNVGLTRAKRALIMIGSASTLEKAKIGRVASDALPSGGGKVWKDFMGHLRKEGLVLRAE</sequence>
<evidence type="ECO:0000256" key="4">
    <source>
        <dbReference type="ARBA" id="ARBA00022801"/>
    </source>
</evidence>
<keyword evidence="7" id="KW-0146">Chitin degradation</keyword>
<evidence type="ECO:0000256" key="5">
    <source>
        <dbReference type="ARBA" id="ARBA00022806"/>
    </source>
</evidence>
<evidence type="ECO:0000256" key="12">
    <source>
        <dbReference type="SAM" id="MobiDB-lite"/>
    </source>
</evidence>
<dbReference type="PROSITE" id="PS51910">
    <property type="entry name" value="GH18_2"/>
    <property type="match status" value="1"/>
</dbReference>
<dbReference type="CDD" id="cd00598">
    <property type="entry name" value="GH18_chitinase-like"/>
    <property type="match status" value="1"/>
</dbReference>
<dbReference type="OrthoDB" id="6513042at2759"/>
<keyword evidence="5" id="KW-0347">Helicase</keyword>
<keyword evidence="10" id="KW-0624">Polysaccharide degradation</keyword>
<dbReference type="Gene3D" id="3.40.50.300">
    <property type="entry name" value="P-loop containing nucleotide triphosphate hydrolases"/>
    <property type="match status" value="2"/>
</dbReference>
<dbReference type="STRING" id="1890683.A0A427YCN4"/>
<accession>A0A427YCN4</accession>